<name>A0A391P440_9EUKA</name>
<sequence>CGRQALECFMVQPDGSGLALHNTGDYISG</sequence>
<proteinExistence type="predicted"/>
<gene>
    <name evidence="1" type="ORF">KIPB_017255</name>
</gene>
<evidence type="ECO:0000313" key="2">
    <source>
        <dbReference type="Proteomes" id="UP000265618"/>
    </source>
</evidence>
<dbReference type="Proteomes" id="UP000265618">
    <property type="component" value="Unassembled WGS sequence"/>
</dbReference>
<keyword evidence="2" id="KW-1185">Reference proteome</keyword>
<feature type="non-terminal residue" evidence="1">
    <location>
        <position position="29"/>
    </location>
</feature>
<reference evidence="1 2" key="1">
    <citation type="journal article" date="2018" name="PLoS ONE">
        <title>The draft genome of Kipferlia bialata reveals reductive genome evolution in fornicate parasites.</title>
        <authorList>
            <person name="Tanifuji G."/>
            <person name="Takabayashi S."/>
            <person name="Kume K."/>
            <person name="Takagi M."/>
            <person name="Nakayama T."/>
            <person name="Kamikawa R."/>
            <person name="Inagaki Y."/>
            <person name="Hashimoto T."/>
        </authorList>
    </citation>
    <scope>NUCLEOTIDE SEQUENCE [LARGE SCALE GENOMIC DNA]</scope>
    <source>
        <strain evidence="1">NY0173</strain>
    </source>
</reference>
<protein>
    <submittedName>
        <fullName evidence="1">Uncharacterized protein</fullName>
    </submittedName>
</protein>
<comment type="caution">
    <text evidence="1">The sequence shown here is derived from an EMBL/GenBank/DDBJ whole genome shotgun (WGS) entry which is preliminary data.</text>
</comment>
<dbReference type="AlphaFoldDB" id="A0A391P440"/>
<evidence type="ECO:0000313" key="1">
    <source>
        <dbReference type="EMBL" id="GCA65498.1"/>
    </source>
</evidence>
<feature type="non-terminal residue" evidence="1">
    <location>
        <position position="1"/>
    </location>
</feature>
<dbReference type="EMBL" id="BDIP01011348">
    <property type="protein sequence ID" value="GCA65498.1"/>
    <property type="molecule type" value="Genomic_DNA"/>
</dbReference>
<organism evidence="1 2">
    <name type="scientific">Kipferlia bialata</name>
    <dbReference type="NCBI Taxonomy" id="797122"/>
    <lineage>
        <taxon>Eukaryota</taxon>
        <taxon>Metamonada</taxon>
        <taxon>Carpediemonas-like organisms</taxon>
        <taxon>Kipferlia</taxon>
    </lineage>
</organism>
<accession>A0A391P440</accession>